<dbReference type="SMART" id="SM00245">
    <property type="entry name" value="TSPc"/>
    <property type="match status" value="1"/>
</dbReference>
<dbReference type="GO" id="GO:0004175">
    <property type="term" value="F:endopeptidase activity"/>
    <property type="evidence" value="ECO:0007669"/>
    <property type="project" value="TreeGrafter"/>
</dbReference>
<evidence type="ECO:0000313" key="3">
    <source>
        <dbReference type="EMBL" id="MBO1322457.1"/>
    </source>
</evidence>
<dbReference type="Proteomes" id="UP000664417">
    <property type="component" value="Unassembled WGS sequence"/>
</dbReference>
<dbReference type="Pfam" id="PF14684">
    <property type="entry name" value="Tricorn_C1"/>
    <property type="match status" value="1"/>
</dbReference>
<dbReference type="InterPro" id="IPR028204">
    <property type="entry name" value="Tricorn_C1"/>
</dbReference>
<evidence type="ECO:0000259" key="2">
    <source>
        <dbReference type="SMART" id="SM00245"/>
    </source>
</evidence>
<gene>
    <name evidence="3" type="ORF">J3U88_28550</name>
</gene>
<proteinExistence type="predicted"/>
<dbReference type="SUPFAM" id="SSF52096">
    <property type="entry name" value="ClpP/crotonase"/>
    <property type="match status" value="1"/>
</dbReference>
<accession>A0A8J7U665</accession>
<dbReference type="Pfam" id="PF03572">
    <property type="entry name" value="Peptidase_S41"/>
    <property type="match status" value="1"/>
</dbReference>
<dbReference type="EMBL" id="JAFREP010000037">
    <property type="protein sequence ID" value="MBO1322457.1"/>
    <property type="molecule type" value="Genomic_DNA"/>
</dbReference>
<reference evidence="3" key="1">
    <citation type="submission" date="2021-03" db="EMBL/GenBank/DDBJ databases">
        <authorList>
            <person name="Wang G."/>
        </authorList>
    </citation>
    <scope>NUCLEOTIDE SEQUENCE</scope>
    <source>
        <strain evidence="3">KCTC 12899</strain>
    </source>
</reference>
<dbReference type="AlphaFoldDB" id="A0A8J7U665"/>
<name>A0A8J7U665_9BACT</name>
<dbReference type="GO" id="GO:0008236">
    <property type="term" value="F:serine-type peptidase activity"/>
    <property type="evidence" value="ECO:0007669"/>
    <property type="project" value="InterPro"/>
</dbReference>
<dbReference type="Gene3D" id="3.30.750.44">
    <property type="match status" value="1"/>
</dbReference>
<feature type="region of interest" description="Disordered" evidence="1">
    <location>
        <begin position="1"/>
        <end position="20"/>
    </location>
</feature>
<dbReference type="PANTHER" id="PTHR32060">
    <property type="entry name" value="TAIL-SPECIFIC PROTEASE"/>
    <property type="match status" value="1"/>
</dbReference>
<dbReference type="GO" id="GO:0030288">
    <property type="term" value="C:outer membrane-bounded periplasmic space"/>
    <property type="evidence" value="ECO:0007669"/>
    <property type="project" value="TreeGrafter"/>
</dbReference>
<sequence length="447" mass="48874">MTQRCRPSAASPPPTTLPRRRRGNALIPVILVLFMAAFWPSHAADKENLASFDKVWSTIKEKHWNLEKTGVDWIKIGETYRPKAKKTSTRGEMRKVIRAMISELGQSHFNVYGGDGFATLETALGDFTRGGNGTLGFEVALVDDRLLVTRVHKNVLDAESGIQIGTEILAHSGKKLKPVIDDMTELYGDMAQGRLYMNRTLNSLFEDSPGMDKELTTVTNGKEQTRTFKMHPPLGRPKTILNLPTVHYEYQSEVMSDNIGYLTFNIFIPDVKTQFDNETLPSFKETDGMIIDLRGNGGGIGFIAVALSNRILSQQSKLGTMSNQGGTLNFAVFPQKPIYDKPIAILIDGGSASTSEIMAAGLQDLKRAKVFGTRSAGAALPSIIETLPNGDRFQYAIADYTSVGGRHVEGNGVEPDEVTPHTATSLKAGKDAALEAARQWIKSGGQL</sequence>
<dbReference type="PANTHER" id="PTHR32060:SF30">
    <property type="entry name" value="CARBOXY-TERMINAL PROCESSING PROTEASE CTPA"/>
    <property type="match status" value="1"/>
</dbReference>
<dbReference type="CDD" id="cd07562">
    <property type="entry name" value="Peptidase_S41_TRI"/>
    <property type="match status" value="1"/>
</dbReference>
<keyword evidence="4" id="KW-1185">Reference proteome</keyword>
<dbReference type="Gene3D" id="3.90.226.10">
    <property type="entry name" value="2-enoyl-CoA Hydratase, Chain A, domain 1"/>
    <property type="match status" value="1"/>
</dbReference>
<evidence type="ECO:0000256" key="1">
    <source>
        <dbReference type="SAM" id="MobiDB-lite"/>
    </source>
</evidence>
<comment type="caution">
    <text evidence="3">The sequence shown here is derived from an EMBL/GenBank/DDBJ whole genome shotgun (WGS) entry which is preliminary data.</text>
</comment>
<organism evidence="3 4">
    <name type="scientific">Acanthopleuribacter pedis</name>
    <dbReference type="NCBI Taxonomy" id="442870"/>
    <lineage>
        <taxon>Bacteria</taxon>
        <taxon>Pseudomonadati</taxon>
        <taxon>Acidobacteriota</taxon>
        <taxon>Holophagae</taxon>
        <taxon>Acanthopleuribacterales</taxon>
        <taxon>Acanthopleuribacteraceae</taxon>
        <taxon>Acanthopleuribacter</taxon>
    </lineage>
</organism>
<dbReference type="GO" id="GO:0007165">
    <property type="term" value="P:signal transduction"/>
    <property type="evidence" value="ECO:0007669"/>
    <property type="project" value="TreeGrafter"/>
</dbReference>
<dbReference type="GO" id="GO:0006508">
    <property type="term" value="P:proteolysis"/>
    <property type="evidence" value="ECO:0007669"/>
    <property type="project" value="InterPro"/>
</dbReference>
<dbReference type="RefSeq" id="WP_207862430.1">
    <property type="nucleotide sequence ID" value="NZ_JAFREP010000037.1"/>
</dbReference>
<protein>
    <recommendedName>
        <fullName evidence="2">Tail specific protease domain-containing protein</fullName>
    </recommendedName>
</protein>
<dbReference type="InterPro" id="IPR005151">
    <property type="entry name" value="Tail-specific_protease"/>
</dbReference>
<evidence type="ECO:0000313" key="4">
    <source>
        <dbReference type="Proteomes" id="UP000664417"/>
    </source>
</evidence>
<feature type="domain" description="Tail specific protease" evidence="2">
    <location>
        <begin position="223"/>
        <end position="420"/>
    </location>
</feature>
<dbReference type="InterPro" id="IPR029045">
    <property type="entry name" value="ClpP/crotonase-like_dom_sf"/>
</dbReference>